<dbReference type="GO" id="GO:0016491">
    <property type="term" value="F:oxidoreductase activity"/>
    <property type="evidence" value="ECO:0007669"/>
    <property type="project" value="UniProtKB-KW"/>
</dbReference>
<keyword evidence="1" id="KW-0560">Oxidoreductase</keyword>
<dbReference type="Pfam" id="PF08240">
    <property type="entry name" value="ADH_N"/>
    <property type="match status" value="1"/>
</dbReference>
<evidence type="ECO:0000256" key="1">
    <source>
        <dbReference type="ARBA" id="ARBA00023002"/>
    </source>
</evidence>
<feature type="domain" description="Enoyl reductase (ER)" evidence="2">
    <location>
        <begin position="57"/>
        <end position="373"/>
    </location>
</feature>
<dbReference type="PANTHER" id="PTHR11695:SF294">
    <property type="entry name" value="RETICULON-4-INTERACTING PROTEIN 1, MITOCHONDRIAL"/>
    <property type="match status" value="1"/>
</dbReference>
<reference evidence="3" key="1">
    <citation type="journal article" date="2020" name="Stud. Mycol.">
        <title>101 Dothideomycetes genomes: a test case for predicting lifestyles and emergence of pathogens.</title>
        <authorList>
            <person name="Haridas S."/>
            <person name="Albert R."/>
            <person name="Binder M."/>
            <person name="Bloem J."/>
            <person name="Labutti K."/>
            <person name="Salamov A."/>
            <person name="Andreopoulos B."/>
            <person name="Baker S."/>
            <person name="Barry K."/>
            <person name="Bills G."/>
            <person name="Bluhm B."/>
            <person name="Cannon C."/>
            <person name="Castanera R."/>
            <person name="Culley D."/>
            <person name="Daum C."/>
            <person name="Ezra D."/>
            <person name="Gonzalez J."/>
            <person name="Henrissat B."/>
            <person name="Kuo A."/>
            <person name="Liang C."/>
            <person name="Lipzen A."/>
            <person name="Lutzoni F."/>
            <person name="Magnuson J."/>
            <person name="Mondo S."/>
            <person name="Nolan M."/>
            <person name="Ohm R."/>
            <person name="Pangilinan J."/>
            <person name="Park H.-J."/>
            <person name="Ramirez L."/>
            <person name="Alfaro M."/>
            <person name="Sun H."/>
            <person name="Tritt A."/>
            <person name="Yoshinaga Y."/>
            <person name="Zwiers L.-H."/>
            <person name="Turgeon B."/>
            <person name="Goodwin S."/>
            <person name="Spatafora J."/>
            <person name="Crous P."/>
            <person name="Grigoriev I."/>
        </authorList>
    </citation>
    <scope>NUCLEOTIDE SEQUENCE</scope>
    <source>
        <strain evidence="3">CBS 116435</strain>
    </source>
</reference>
<dbReference type="Gene3D" id="3.90.180.10">
    <property type="entry name" value="Medium-chain alcohol dehydrogenases, catalytic domain"/>
    <property type="match status" value="1"/>
</dbReference>
<dbReference type="InterPro" id="IPR013154">
    <property type="entry name" value="ADH-like_N"/>
</dbReference>
<dbReference type="Gene3D" id="3.40.50.720">
    <property type="entry name" value="NAD(P)-binding Rossmann-like Domain"/>
    <property type="match status" value="1"/>
</dbReference>
<evidence type="ECO:0000259" key="2">
    <source>
        <dbReference type="SMART" id="SM00829"/>
    </source>
</evidence>
<dbReference type="SUPFAM" id="SSF50129">
    <property type="entry name" value="GroES-like"/>
    <property type="match status" value="1"/>
</dbReference>
<dbReference type="InterPro" id="IPR020843">
    <property type="entry name" value="ER"/>
</dbReference>
<accession>A0A9P4UJL9</accession>
<dbReference type="SUPFAM" id="SSF51735">
    <property type="entry name" value="NAD(P)-binding Rossmann-fold domains"/>
    <property type="match status" value="1"/>
</dbReference>
<dbReference type="PROSITE" id="PS01162">
    <property type="entry name" value="QOR_ZETA_CRYSTAL"/>
    <property type="match status" value="1"/>
</dbReference>
<dbReference type="PANTHER" id="PTHR11695">
    <property type="entry name" value="ALCOHOL DEHYDROGENASE RELATED"/>
    <property type="match status" value="1"/>
</dbReference>
<dbReference type="InterPro" id="IPR036291">
    <property type="entry name" value="NAD(P)-bd_dom_sf"/>
</dbReference>
<dbReference type="InterPro" id="IPR050700">
    <property type="entry name" value="YIM1/Zinc_Alcohol_DH_Fams"/>
</dbReference>
<gene>
    <name evidence="3" type="ORF">K431DRAFT_289342</name>
</gene>
<sequence length="378" mass="40724">MHSTFTKTTCTNRFLSQIQSTTKITSPYLSQTRTNMTSVSSLPTSMRAAQWTSNTGGLERNLRVNSEAKLPKDANALPKDSILVRVAYSSLNPVDYKLPELPLLGNFLFSKPATPGLDFSGKVVSSQVPHLKPGEPVFGKVELPNFGALSEYVVVGKQGVAKIPNGVSAKDAACVGVTGLTAFQCIVPFVKPGDKILINGGSGGTGTFGIQLAKAAGCHVTATCSGANVELCKSLGADEVIDYRTQSVVDTLKRSGTRFDHIVDNVFADPNLYWQSEHYLKPDGQYVTIAGEAKLTTISAFLKIFLIPTFLGGGKRKFQMITCASNTEQYNQIAKWMGEGKVKVVIEQELDLSEVGKGYERLKSGRTRGKVVIKVSDS</sequence>
<dbReference type="CDD" id="cd08267">
    <property type="entry name" value="MDR1"/>
    <property type="match status" value="1"/>
</dbReference>
<evidence type="ECO:0000313" key="3">
    <source>
        <dbReference type="EMBL" id="KAF2716519.1"/>
    </source>
</evidence>
<evidence type="ECO:0000313" key="4">
    <source>
        <dbReference type="Proteomes" id="UP000799441"/>
    </source>
</evidence>
<proteinExistence type="predicted"/>
<dbReference type="GO" id="GO:0005739">
    <property type="term" value="C:mitochondrion"/>
    <property type="evidence" value="ECO:0007669"/>
    <property type="project" value="TreeGrafter"/>
</dbReference>
<name>A0A9P4UJL9_9PEZI</name>
<dbReference type="SMART" id="SM00829">
    <property type="entry name" value="PKS_ER"/>
    <property type="match status" value="1"/>
</dbReference>
<keyword evidence="4" id="KW-1185">Reference proteome</keyword>
<dbReference type="GO" id="GO:0008270">
    <property type="term" value="F:zinc ion binding"/>
    <property type="evidence" value="ECO:0007669"/>
    <property type="project" value="InterPro"/>
</dbReference>
<dbReference type="AlphaFoldDB" id="A0A9P4UJL9"/>
<dbReference type="Pfam" id="PF13602">
    <property type="entry name" value="ADH_zinc_N_2"/>
    <property type="match status" value="1"/>
</dbReference>
<organism evidence="3 4">
    <name type="scientific">Polychaeton citri CBS 116435</name>
    <dbReference type="NCBI Taxonomy" id="1314669"/>
    <lineage>
        <taxon>Eukaryota</taxon>
        <taxon>Fungi</taxon>
        <taxon>Dikarya</taxon>
        <taxon>Ascomycota</taxon>
        <taxon>Pezizomycotina</taxon>
        <taxon>Dothideomycetes</taxon>
        <taxon>Dothideomycetidae</taxon>
        <taxon>Capnodiales</taxon>
        <taxon>Capnodiaceae</taxon>
        <taxon>Polychaeton</taxon>
    </lineage>
</organism>
<dbReference type="InterPro" id="IPR002364">
    <property type="entry name" value="Quin_OxRdtase/zeta-crystal_CS"/>
</dbReference>
<dbReference type="Proteomes" id="UP000799441">
    <property type="component" value="Unassembled WGS sequence"/>
</dbReference>
<dbReference type="EMBL" id="MU003871">
    <property type="protein sequence ID" value="KAF2716519.1"/>
    <property type="molecule type" value="Genomic_DNA"/>
</dbReference>
<dbReference type="InterPro" id="IPR011032">
    <property type="entry name" value="GroES-like_sf"/>
</dbReference>
<comment type="caution">
    <text evidence="3">The sequence shown here is derived from an EMBL/GenBank/DDBJ whole genome shotgun (WGS) entry which is preliminary data.</text>
</comment>
<protein>
    <submittedName>
        <fullName evidence="3">NAD(P)-binding protein</fullName>
    </submittedName>
</protein>
<dbReference type="OrthoDB" id="201656at2759"/>